<keyword evidence="1" id="KW-0472">Membrane</keyword>
<keyword evidence="3" id="KW-1185">Reference proteome</keyword>
<feature type="transmembrane region" description="Helical" evidence="1">
    <location>
        <begin position="105"/>
        <end position="129"/>
    </location>
</feature>
<reference evidence="2 3" key="1">
    <citation type="submission" date="2024-03" db="EMBL/GenBank/DDBJ databases">
        <title>Two novel species of the genus Flavobacterium exhibiting potentially degradation of complex polysaccharides.</title>
        <authorList>
            <person name="Lian X."/>
        </authorList>
    </citation>
    <scope>NUCLEOTIDE SEQUENCE [LARGE SCALE GENOMIC DNA]</scope>
    <source>
        <strain evidence="3">j3</strain>
    </source>
</reference>
<proteinExistence type="predicted"/>
<protein>
    <submittedName>
        <fullName evidence="2">Uncharacterized protein</fullName>
    </submittedName>
</protein>
<comment type="caution">
    <text evidence="2">The sequence shown here is derived from an EMBL/GenBank/DDBJ whole genome shotgun (WGS) entry which is preliminary data.</text>
</comment>
<sequence>MKYLSIWKTFFEYFFYRIAKLNIKFTKPDRAIASVSGVQFLIVLNIIIFFYSLLVPHTKRSLNYIEIIFILALLFIINYLNIPIYEGRYEEFDKRWGNETRKRKIIGFIIVFLTIIFSFGLFFINSWIFDRFNKYL</sequence>
<evidence type="ECO:0000256" key="1">
    <source>
        <dbReference type="SAM" id="Phobius"/>
    </source>
</evidence>
<name>A0ABU9N9S4_9FLAO</name>
<keyword evidence="1" id="KW-1133">Transmembrane helix</keyword>
<feature type="transmembrane region" description="Helical" evidence="1">
    <location>
        <begin position="64"/>
        <end position="84"/>
    </location>
</feature>
<evidence type="ECO:0000313" key="2">
    <source>
        <dbReference type="EMBL" id="MEM0543619.1"/>
    </source>
</evidence>
<dbReference type="Proteomes" id="UP001460072">
    <property type="component" value="Unassembled WGS sequence"/>
</dbReference>
<dbReference type="RefSeq" id="WP_342696809.1">
    <property type="nucleotide sequence ID" value="NZ_JBCGDO010000022.1"/>
</dbReference>
<accession>A0ABU9N9S4</accession>
<dbReference type="EMBL" id="JBCGDO010000022">
    <property type="protein sequence ID" value="MEM0543619.1"/>
    <property type="molecule type" value="Genomic_DNA"/>
</dbReference>
<feature type="transmembrane region" description="Helical" evidence="1">
    <location>
        <begin position="31"/>
        <end position="52"/>
    </location>
</feature>
<gene>
    <name evidence="2" type="ORF">WFZ85_13430</name>
</gene>
<evidence type="ECO:0000313" key="3">
    <source>
        <dbReference type="Proteomes" id="UP001460072"/>
    </source>
</evidence>
<keyword evidence="1" id="KW-0812">Transmembrane</keyword>
<organism evidence="2 3">
    <name type="scientific">Flavobacterium aureirubrum</name>
    <dbReference type="NCBI Taxonomy" id="3133147"/>
    <lineage>
        <taxon>Bacteria</taxon>
        <taxon>Pseudomonadati</taxon>
        <taxon>Bacteroidota</taxon>
        <taxon>Flavobacteriia</taxon>
        <taxon>Flavobacteriales</taxon>
        <taxon>Flavobacteriaceae</taxon>
        <taxon>Flavobacterium</taxon>
    </lineage>
</organism>